<dbReference type="PANTHER" id="PTHR14097">
    <property type="entry name" value="OXIDOREDUCTASE HTATIP2"/>
    <property type="match status" value="1"/>
</dbReference>
<dbReference type="PANTHER" id="PTHR14097:SF7">
    <property type="entry name" value="OXIDOREDUCTASE HTATIP2"/>
    <property type="match status" value="1"/>
</dbReference>
<gene>
    <name evidence="2" type="ORF">H9648_08610</name>
</gene>
<reference evidence="2 3" key="1">
    <citation type="submission" date="2020-08" db="EMBL/GenBank/DDBJ databases">
        <title>A Genomic Blueprint of the Chicken Gut Microbiome.</title>
        <authorList>
            <person name="Gilroy R."/>
            <person name="Ravi A."/>
            <person name="Getino M."/>
            <person name="Pursley I."/>
            <person name="Horton D.L."/>
            <person name="Alikhan N.-F."/>
            <person name="Baker D."/>
            <person name="Gharbi K."/>
            <person name="Hall N."/>
            <person name="Watson M."/>
            <person name="Adriaenssens E.M."/>
            <person name="Foster-Nyarko E."/>
            <person name="Jarju S."/>
            <person name="Secka A."/>
            <person name="Antonio M."/>
            <person name="Oren A."/>
            <person name="Chaudhuri R."/>
            <person name="La Ragione R.M."/>
            <person name="Hildebrand F."/>
            <person name="Pallen M.J."/>
        </authorList>
    </citation>
    <scope>NUCLEOTIDE SEQUENCE [LARGE SCALE GENOMIC DNA]</scope>
    <source>
        <strain evidence="2 3">Sa2CUA10</strain>
    </source>
</reference>
<dbReference type="SUPFAM" id="SSF51735">
    <property type="entry name" value="NAD(P)-binding Rossmann-fold domains"/>
    <property type="match status" value="1"/>
</dbReference>
<sequence length="223" mass="25115">MNKNTVIVAGSSGLVGKEVVKQLLTDPQCKEIILLVRKSSGMKHEKIKEVIFDFTASEYSLEHTKADVMFICIGTTMNKVKSKKAFEEVDLHIPVKLGKLAHKLNITHVSVISAMGAHAKSTFFYNRVKGNMESHLISMNFPSLTIVRPSLLIGDREEFRFGERLAEKLYKAIPFIYPSKYEPVESSSVAKAMIQYAFNAQIDSVKIIENKKIHEISRNILKS</sequence>
<dbReference type="RefSeq" id="WP_191753490.1">
    <property type="nucleotide sequence ID" value="NZ_JACSQM010000003.1"/>
</dbReference>
<evidence type="ECO:0000259" key="1">
    <source>
        <dbReference type="Pfam" id="PF13460"/>
    </source>
</evidence>
<accession>A0ABR8SKV4</accession>
<dbReference type="InterPro" id="IPR016040">
    <property type="entry name" value="NAD(P)-bd_dom"/>
</dbReference>
<dbReference type="Pfam" id="PF13460">
    <property type="entry name" value="NAD_binding_10"/>
    <property type="match status" value="1"/>
</dbReference>
<keyword evidence="3" id="KW-1185">Reference proteome</keyword>
<dbReference type="Gene3D" id="3.40.50.720">
    <property type="entry name" value="NAD(P)-binding Rossmann-like Domain"/>
    <property type="match status" value="1"/>
</dbReference>
<evidence type="ECO:0000313" key="2">
    <source>
        <dbReference type="EMBL" id="MBD7964112.1"/>
    </source>
</evidence>
<comment type="caution">
    <text evidence="2">The sequence shown here is derived from an EMBL/GenBank/DDBJ whole genome shotgun (WGS) entry which is preliminary data.</text>
</comment>
<name>A0ABR8SKV4_9BACL</name>
<evidence type="ECO:0000313" key="3">
    <source>
        <dbReference type="Proteomes" id="UP000603641"/>
    </source>
</evidence>
<protein>
    <submittedName>
        <fullName evidence="2">NAD(P)H-binding protein</fullName>
    </submittedName>
</protein>
<proteinExistence type="predicted"/>
<feature type="domain" description="NAD(P)-binding" evidence="1">
    <location>
        <begin position="10"/>
        <end position="155"/>
    </location>
</feature>
<organism evidence="2 3">
    <name type="scientific">Fictibacillus norfolkensis</name>
    <dbReference type="NCBI Taxonomy" id="2762233"/>
    <lineage>
        <taxon>Bacteria</taxon>
        <taxon>Bacillati</taxon>
        <taxon>Bacillota</taxon>
        <taxon>Bacilli</taxon>
        <taxon>Bacillales</taxon>
        <taxon>Fictibacillaceae</taxon>
        <taxon>Fictibacillus</taxon>
    </lineage>
</organism>
<dbReference type="Proteomes" id="UP000603641">
    <property type="component" value="Unassembled WGS sequence"/>
</dbReference>
<dbReference type="EMBL" id="JACSQM010000003">
    <property type="protein sequence ID" value="MBD7964112.1"/>
    <property type="molecule type" value="Genomic_DNA"/>
</dbReference>
<dbReference type="InterPro" id="IPR036291">
    <property type="entry name" value="NAD(P)-bd_dom_sf"/>
</dbReference>